<gene>
    <name evidence="1" type="ORF">PECUL_23A029164</name>
</gene>
<dbReference type="SUPFAM" id="SSF56219">
    <property type="entry name" value="DNase I-like"/>
    <property type="match status" value="1"/>
</dbReference>
<organism evidence="1 2">
    <name type="scientific">Pelobates cultripes</name>
    <name type="common">Western spadefoot toad</name>
    <dbReference type="NCBI Taxonomy" id="61616"/>
    <lineage>
        <taxon>Eukaryota</taxon>
        <taxon>Metazoa</taxon>
        <taxon>Chordata</taxon>
        <taxon>Craniata</taxon>
        <taxon>Vertebrata</taxon>
        <taxon>Euteleostomi</taxon>
        <taxon>Amphibia</taxon>
        <taxon>Batrachia</taxon>
        <taxon>Anura</taxon>
        <taxon>Pelobatoidea</taxon>
        <taxon>Pelobatidae</taxon>
        <taxon>Pelobates</taxon>
    </lineage>
</organism>
<dbReference type="Gene3D" id="3.60.10.10">
    <property type="entry name" value="Endonuclease/exonuclease/phosphatase"/>
    <property type="match status" value="1"/>
</dbReference>
<dbReference type="AlphaFoldDB" id="A0AAD1VP86"/>
<evidence type="ECO:0000313" key="2">
    <source>
        <dbReference type="Proteomes" id="UP001295444"/>
    </source>
</evidence>
<reference evidence="1" key="1">
    <citation type="submission" date="2022-03" db="EMBL/GenBank/DDBJ databases">
        <authorList>
            <person name="Alioto T."/>
            <person name="Alioto T."/>
            <person name="Gomez Garrido J."/>
        </authorList>
    </citation>
    <scope>NUCLEOTIDE SEQUENCE</scope>
</reference>
<sequence>VAFTLQQSCIDEKGRYIIIVCLFNNVQYTLVATYFPNDNQAAFRTTLLNKVDRYKLGGLIIGGDINFIQSPSLDTTASLT</sequence>
<dbReference type="EMBL" id="OW240912">
    <property type="protein sequence ID" value="CAH2222758.1"/>
    <property type="molecule type" value="Genomic_DNA"/>
</dbReference>
<accession>A0AAD1VP86</accession>
<evidence type="ECO:0000313" key="1">
    <source>
        <dbReference type="EMBL" id="CAH2222758.1"/>
    </source>
</evidence>
<keyword evidence="2" id="KW-1185">Reference proteome</keyword>
<proteinExistence type="predicted"/>
<protein>
    <recommendedName>
        <fullName evidence="3">Endonuclease/exonuclease/phosphatase domain-containing protein</fullName>
    </recommendedName>
</protein>
<feature type="non-terminal residue" evidence="1">
    <location>
        <position position="80"/>
    </location>
</feature>
<dbReference type="InterPro" id="IPR036691">
    <property type="entry name" value="Endo/exonu/phosph_ase_sf"/>
</dbReference>
<dbReference type="Proteomes" id="UP001295444">
    <property type="component" value="Chromosome 01"/>
</dbReference>
<evidence type="ECO:0008006" key="3">
    <source>
        <dbReference type="Google" id="ProtNLM"/>
    </source>
</evidence>
<feature type="non-terminal residue" evidence="1">
    <location>
        <position position="1"/>
    </location>
</feature>
<name>A0AAD1VP86_PELCU</name>